<accession>A0A7X6HXK3</accession>
<dbReference type="RefSeq" id="WP_167967934.1">
    <property type="nucleotide sequence ID" value="NZ_BHZG01000007.1"/>
</dbReference>
<evidence type="ECO:0000256" key="8">
    <source>
        <dbReference type="SAM" id="Phobius"/>
    </source>
</evidence>
<dbReference type="InterPro" id="IPR050601">
    <property type="entry name" value="CPA3_antiporter_subunitC"/>
</dbReference>
<keyword evidence="5 8" id="KW-1133">Transmembrane helix</keyword>
<evidence type="ECO:0000256" key="6">
    <source>
        <dbReference type="ARBA" id="ARBA00023136"/>
    </source>
</evidence>
<comment type="similarity">
    <text evidence="2">Belongs to the CPA3 antiporters (TC 2.A.63) subunit C family.</text>
</comment>
<keyword evidence="6 8" id="KW-0472">Membrane</keyword>
<dbReference type="AlphaFoldDB" id="A0A7X6HXK3"/>
<evidence type="ECO:0000256" key="7">
    <source>
        <dbReference type="SAM" id="MobiDB-lite"/>
    </source>
</evidence>
<reference evidence="9 10" key="1">
    <citation type="submission" date="2020-03" db="EMBL/GenBank/DDBJ databases">
        <title>Draft genome of Streptomyces sp. ventii, isolated from the Axial Seamount in the Pacific Ocean, and resequencing of the two type strains Streptomyces lonarensis strain NCL 716 and Streptomyces bohaiensis strain 11A07.</title>
        <authorList>
            <person name="Loughran R.M."/>
            <person name="Pfannmuller K.M."/>
            <person name="Wasson B.J."/>
            <person name="Deadmond M.C."/>
            <person name="Paddock B.E."/>
            <person name="Koyack M.J."/>
            <person name="Gallegos D.A."/>
            <person name="Mitchell E.A."/>
            <person name="Ushijima B."/>
            <person name="Saw J.H."/>
            <person name="Mcphail K.L."/>
            <person name="Videau P."/>
        </authorList>
    </citation>
    <scope>NUCLEOTIDE SEQUENCE [LARGE SCALE GENOMIC DNA]</scope>
    <source>
        <strain evidence="9 10">NCL716</strain>
    </source>
</reference>
<sequence length="150" mass="15468">MMLALSVGALVAGAAYLMLDRTFLRVIIGFVLFGHAVNLLLFSSGGILRRTEPLGSGPDPAVTADALPQAFVLTAIVIAFAITVYMLVLAVTGRADEDAPAAGSDEDAAPDAADEDAPSGTDDRAGMDDRAGTDDRSGAARRTTDEESRA</sequence>
<gene>
    <name evidence="9" type="ORF">HCN56_03310</name>
</gene>
<evidence type="ECO:0000256" key="3">
    <source>
        <dbReference type="ARBA" id="ARBA00022475"/>
    </source>
</evidence>
<dbReference type="PANTHER" id="PTHR34583">
    <property type="entry name" value="ANTIPORTER SUBUNIT MNHC2-RELATED"/>
    <property type="match status" value="1"/>
</dbReference>
<keyword evidence="4 8" id="KW-0812">Transmembrane</keyword>
<evidence type="ECO:0000313" key="9">
    <source>
        <dbReference type="EMBL" id="NJQ04633.1"/>
    </source>
</evidence>
<feature type="compositionally biased region" description="Acidic residues" evidence="7">
    <location>
        <begin position="104"/>
        <end position="117"/>
    </location>
</feature>
<dbReference type="InterPro" id="IPR039428">
    <property type="entry name" value="NUOK/Mnh_C1-like"/>
</dbReference>
<name>A0A7X6HXK3_9ACTN</name>
<protein>
    <submittedName>
        <fullName evidence="9">Cation:proton antiporter subunit C</fullName>
    </submittedName>
</protein>
<comment type="subcellular location">
    <subcellularLocation>
        <location evidence="1">Cell membrane</location>
        <topology evidence="1">Multi-pass membrane protein</topology>
    </subcellularLocation>
</comment>
<keyword evidence="3" id="KW-1003">Cell membrane</keyword>
<evidence type="ECO:0000256" key="2">
    <source>
        <dbReference type="ARBA" id="ARBA00010388"/>
    </source>
</evidence>
<dbReference type="Pfam" id="PF00420">
    <property type="entry name" value="Oxidored_q2"/>
    <property type="match status" value="1"/>
</dbReference>
<comment type="caution">
    <text evidence="9">The sequence shown here is derived from an EMBL/GenBank/DDBJ whole genome shotgun (WGS) entry which is preliminary data.</text>
</comment>
<feature type="transmembrane region" description="Helical" evidence="8">
    <location>
        <begin position="70"/>
        <end position="91"/>
    </location>
</feature>
<evidence type="ECO:0000256" key="4">
    <source>
        <dbReference type="ARBA" id="ARBA00022692"/>
    </source>
</evidence>
<evidence type="ECO:0000256" key="1">
    <source>
        <dbReference type="ARBA" id="ARBA00004651"/>
    </source>
</evidence>
<feature type="transmembrane region" description="Helical" evidence="8">
    <location>
        <begin position="24"/>
        <end position="49"/>
    </location>
</feature>
<evidence type="ECO:0000313" key="10">
    <source>
        <dbReference type="Proteomes" id="UP000578686"/>
    </source>
</evidence>
<keyword evidence="10" id="KW-1185">Reference proteome</keyword>
<feature type="region of interest" description="Disordered" evidence="7">
    <location>
        <begin position="98"/>
        <end position="150"/>
    </location>
</feature>
<organism evidence="9 10">
    <name type="scientific">Streptomyces lonarensis</name>
    <dbReference type="NCBI Taxonomy" id="700599"/>
    <lineage>
        <taxon>Bacteria</taxon>
        <taxon>Bacillati</taxon>
        <taxon>Actinomycetota</taxon>
        <taxon>Actinomycetes</taxon>
        <taxon>Kitasatosporales</taxon>
        <taxon>Streptomycetaceae</taxon>
        <taxon>Streptomyces</taxon>
    </lineage>
</organism>
<dbReference type="Proteomes" id="UP000578686">
    <property type="component" value="Unassembled WGS sequence"/>
</dbReference>
<proteinExistence type="inferred from homology"/>
<dbReference type="Gene3D" id="1.10.287.3510">
    <property type="match status" value="1"/>
</dbReference>
<dbReference type="EMBL" id="JAAVJD010000011">
    <property type="protein sequence ID" value="NJQ04633.1"/>
    <property type="molecule type" value="Genomic_DNA"/>
</dbReference>
<dbReference type="GO" id="GO:0005886">
    <property type="term" value="C:plasma membrane"/>
    <property type="evidence" value="ECO:0007669"/>
    <property type="project" value="UniProtKB-SubCell"/>
</dbReference>
<dbReference type="PANTHER" id="PTHR34583:SF2">
    <property type="entry name" value="ANTIPORTER SUBUNIT MNHC2-RELATED"/>
    <property type="match status" value="1"/>
</dbReference>
<feature type="compositionally biased region" description="Basic and acidic residues" evidence="7">
    <location>
        <begin position="121"/>
        <end position="150"/>
    </location>
</feature>
<evidence type="ECO:0000256" key="5">
    <source>
        <dbReference type="ARBA" id="ARBA00022989"/>
    </source>
</evidence>